<dbReference type="Pfam" id="PF01418">
    <property type="entry name" value="HTH_6"/>
    <property type="match status" value="1"/>
</dbReference>
<name>A0A845M557_9RHOB</name>
<keyword evidence="3" id="KW-0804">Transcription</keyword>
<sequence>MNDIFSRIGAMLPDLKRAERRIAELILSDVDVVLRGSITEVADAASVSASSITRFSRMLGVDGFKDLKLSIAQARSAQSPFAHQSVQELDQRAISGGQLEEMYLQQITASLRSTYASLDAIALTDAIAALRSARRVRFFGVAVSGLMAEEAAMRLMRLGLDASYVGDSHFRRIASTLLGPDDVAVVVSHTGRSQETVEAAEIARGAGATVIGLSAPHNPLTQYCDILIGVSVYEEIDIYTPSISHFSYHYVFGLIAFHIGQSAGLDRSELLEKIKSGLAWGQIQSAEKENNFQKENR</sequence>
<dbReference type="GO" id="GO:1901135">
    <property type="term" value="P:carbohydrate derivative metabolic process"/>
    <property type="evidence" value="ECO:0007669"/>
    <property type="project" value="InterPro"/>
</dbReference>
<evidence type="ECO:0000256" key="1">
    <source>
        <dbReference type="ARBA" id="ARBA00023015"/>
    </source>
</evidence>
<protein>
    <submittedName>
        <fullName evidence="6">SIS domain-containing protein</fullName>
    </submittedName>
</protein>
<dbReference type="InterPro" id="IPR001347">
    <property type="entry name" value="SIS_dom"/>
</dbReference>
<dbReference type="GO" id="GO:0003677">
    <property type="term" value="F:DNA binding"/>
    <property type="evidence" value="ECO:0007669"/>
    <property type="project" value="UniProtKB-KW"/>
</dbReference>
<dbReference type="EMBL" id="WTUX01000019">
    <property type="protein sequence ID" value="MZR14342.1"/>
    <property type="molecule type" value="Genomic_DNA"/>
</dbReference>
<dbReference type="PROSITE" id="PS51464">
    <property type="entry name" value="SIS"/>
    <property type="match status" value="1"/>
</dbReference>
<proteinExistence type="predicted"/>
<dbReference type="SUPFAM" id="SSF53697">
    <property type="entry name" value="SIS domain"/>
    <property type="match status" value="1"/>
</dbReference>
<comment type="caution">
    <text evidence="6">The sequence shown here is derived from an EMBL/GenBank/DDBJ whole genome shotgun (WGS) entry which is preliminary data.</text>
</comment>
<evidence type="ECO:0000313" key="7">
    <source>
        <dbReference type="Proteomes" id="UP000467322"/>
    </source>
</evidence>
<dbReference type="PROSITE" id="PS51071">
    <property type="entry name" value="HTH_RPIR"/>
    <property type="match status" value="1"/>
</dbReference>
<organism evidence="6 7">
    <name type="scientific">Maritimibacter harenae</name>
    <dbReference type="NCBI Taxonomy" id="2606218"/>
    <lineage>
        <taxon>Bacteria</taxon>
        <taxon>Pseudomonadati</taxon>
        <taxon>Pseudomonadota</taxon>
        <taxon>Alphaproteobacteria</taxon>
        <taxon>Rhodobacterales</taxon>
        <taxon>Roseobacteraceae</taxon>
        <taxon>Maritimibacter</taxon>
    </lineage>
</organism>
<dbReference type="PANTHER" id="PTHR30514">
    <property type="entry name" value="GLUCOKINASE"/>
    <property type="match status" value="1"/>
</dbReference>
<feature type="domain" description="HTH rpiR-type" evidence="4">
    <location>
        <begin position="2"/>
        <end position="78"/>
    </location>
</feature>
<evidence type="ECO:0000259" key="4">
    <source>
        <dbReference type="PROSITE" id="PS51071"/>
    </source>
</evidence>
<dbReference type="Gene3D" id="3.40.50.10490">
    <property type="entry name" value="Glucose-6-phosphate isomerase like protein, domain 1"/>
    <property type="match status" value="1"/>
</dbReference>
<feature type="domain" description="SIS" evidence="5">
    <location>
        <begin position="126"/>
        <end position="270"/>
    </location>
</feature>
<dbReference type="AlphaFoldDB" id="A0A845M557"/>
<evidence type="ECO:0000313" key="6">
    <source>
        <dbReference type="EMBL" id="MZR14342.1"/>
    </source>
</evidence>
<dbReference type="InterPro" id="IPR046348">
    <property type="entry name" value="SIS_dom_sf"/>
</dbReference>
<dbReference type="RefSeq" id="WP_161352471.1">
    <property type="nucleotide sequence ID" value="NZ_WTUX01000019.1"/>
</dbReference>
<dbReference type="SUPFAM" id="SSF46689">
    <property type="entry name" value="Homeodomain-like"/>
    <property type="match status" value="1"/>
</dbReference>
<reference evidence="6 7" key="1">
    <citation type="submission" date="2019-12" db="EMBL/GenBank/DDBJ databases">
        <title>Maritimibacter sp. nov. sp. isolated from sea sand.</title>
        <authorList>
            <person name="Kim J."/>
            <person name="Jeong S.E."/>
            <person name="Jung H.S."/>
            <person name="Jeon C.O."/>
        </authorList>
    </citation>
    <scope>NUCLEOTIDE SEQUENCE [LARGE SCALE GENOMIC DNA]</scope>
    <source>
        <strain evidence="6 7">DP07</strain>
    </source>
</reference>
<gene>
    <name evidence="6" type="ORF">GQE99_15090</name>
</gene>
<dbReference type="InterPro" id="IPR009057">
    <property type="entry name" value="Homeodomain-like_sf"/>
</dbReference>
<keyword evidence="1" id="KW-0805">Transcription regulation</keyword>
<accession>A0A845M557</accession>
<dbReference type="InterPro" id="IPR047640">
    <property type="entry name" value="RpiR-like"/>
</dbReference>
<dbReference type="Pfam" id="PF01380">
    <property type="entry name" value="SIS"/>
    <property type="match status" value="1"/>
</dbReference>
<dbReference type="Proteomes" id="UP000467322">
    <property type="component" value="Unassembled WGS sequence"/>
</dbReference>
<keyword evidence="2" id="KW-0238">DNA-binding</keyword>
<dbReference type="GO" id="GO:0097367">
    <property type="term" value="F:carbohydrate derivative binding"/>
    <property type="evidence" value="ECO:0007669"/>
    <property type="project" value="InterPro"/>
</dbReference>
<evidence type="ECO:0000256" key="3">
    <source>
        <dbReference type="ARBA" id="ARBA00023163"/>
    </source>
</evidence>
<dbReference type="GO" id="GO:0003700">
    <property type="term" value="F:DNA-binding transcription factor activity"/>
    <property type="evidence" value="ECO:0007669"/>
    <property type="project" value="InterPro"/>
</dbReference>
<dbReference type="PANTHER" id="PTHR30514:SF1">
    <property type="entry name" value="HTH-TYPE TRANSCRIPTIONAL REGULATOR HEXR-RELATED"/>
    <property type="match status" value="1"/>
</dbReference>
<dbReference type="InterPro" id="IPR035472">
    <property type="entry name" value="RpiR-like_SIS"/>
</dbReference>
<evidence type="ECO:0000259" key="5">
    <source>
        <dbReference type="PROSITE" id="PS51464"/>
    </source>
</evidence>
<evidence type="ECO:0000256" key="2">
    <source>
        <dbReference type="ARBA" id="ARBA00023125"/>
    </source>
</evidence>
<dbReference type="InterPro" id="IPR000281">
    <property type="entry name" value="HTH_RpiR"/>
</dbReference>
<dbReference type="Gene3D" id="1.10.10.10">
    <property type="entry name" value="Winged helix-like DNA-binding domain superfamily/Winged helix DNA-binding domain"/>
    <property type="match status" value="1"/>
</dbReference>
<dbReference type="InterPro" id="IPR036388">
    <property type="entry name" value="WH-like_DNA-bd_sf"/>
</dbReference>
<keyword evidence="7" id="KW-1185">Reference proteome</keyword>
<dbReference type="CDD" id="cd05013">
    <property type="entry name" value="SIS_RpiR"/>
    <property type="match status" value="1"/>
</dbReference>